<dbReference type="PROSITE" id="PS51197">
    <property type="entry name" value="HTH_RRF2_2"/>
    <property type="match status" value="1"/>
</dbReference>
<dbReference type="PANTHER" id="PTHR33221:SF15">
    <property type="entry name" value="HTH-TYPE TRANSCRIPTIONAL REGULATOR YWGB-RELATED"/>
    <property type="match status" value="1"/>
</dbReference>
<dbReference type="InterPro" id="IPR036388">
    <property type="entry name" value="WH-like_DNA-bd_sf"/>
</dbReference>
<dbReference type="OrthoDB" id="213028at2"/>
<evidence type="ECO:0000313" key="2">
    <source>
        <dbReference type="Proteomes" id="UP000051461"/>
    </source>
</evidence>
<dbReference type="PANTHER" id="PTHR33221">
    <property type="entry name" value="WINGED HELIX-TURN-HELIX TRANSCRIPTIONAL REGULATOR, RRF2 FAMILY"/>
    <property type="match status" value="1"/>
</dbReference>
<dbReference type="InterPro" id="IPR000944">
    <property type="entry name" value="Tscrpt_reg_Rrf2"/>
</dbReference>
<reference evidence="1 2" key="1">
    <citation type="journal article" date="2015" name="Genome Announc.">
        <title>Expanding the biotechnology potential of lactobacilli through comparative genomics of 213 strains and associated genera.</title>
        <authorList>
            <person name="Sun Z."/>
            <person name="Harris H.M."/>
            <person name="McCann A."/>
            <person name="Guo C."/>
            <person name="Argimon S."/>
            <person name="Zhang W."/>
            <person name="Yang X."/>
            <person name="Jeffery I.B."/>
            <person name="Cooney J.C."/>
            <person name="Kagawa T.F."/>
            <person name="Liu W."/>
            <person name="Song Y."/>
            <person name="Salvetti E."/>
            <person name="Wrobel A."/>
            <person name="Rasinkangas P."/>
            <person name="Parkhill J."/>
            <person name="Rea M.C."/>
            <person name="O'Sullivan O."/>
            <person name="Ritari J."/>
            <person name="Douillard F.P."/>
            <person name="Paul Ross R."/>
            <person name="Yang R."/>
            <person name="Briner A.E."/>
            <person name="Felis G.E."/>
            <person name="de Vos W.M."/>
            <person name="Barrangou R."/>
            <person name="Klaenhammer T.R."/>
            <person name="Caufield P.W."/>
            <person name="Cui Y."/>
            <person name="Zhang H."/>
            <person name="O'Toole P.W."/>
        </authorList>
    </citation>
    <scope>NUCLEOTIDE SEQUENCE [LARGE SCALE GENOMIC DNA]</scope>
    <source>
        <strain evidence="1 2">DSM 20003</strain>
    </source>
</reference>
<dbReference type="RefSeq" id="WP_057904068.1">
    <property type="nucleotide sequence ID" value="NZ_AZDA01000033.1"/>
</dbReference>
<sequence length="154" mass="16647">MKTSHKLSDAVHILTYIVVVQDGDLSSAAIADSVASNQSLIRRLMSQLRQAGLLQTSPGKVAPKLAKPATAITLLDVYKAINPDGQRELLHVDPKTNIRCPVGANIQATLDGAYQQVQLAAEQEMQAITLQQIIDDLVTRVDGPQKAWLASIKK</sequence>
<dbReference type="PATRIC" id="fig|1423726.3.peg.2276"/>
<dbReference type="GO" id="GO:0005829">
    <property type="term" value="C:cytosol"/>
    <property type="evidence" value="ECO:0007669"/>
    <property type="project" value="TreeGrafter"/>
</dbReference>
<organism evidence="1 2">
    <name type="scientific">Loigolactobacillus bifermentans DSM 20003</name>
    <dbReference type="NCBI Taxonomy" id="1423726"/>
    <lineage>
        <taxon>Bacteria</taxon>
        <taxon>Bacillati</taxon>
        <taxon>Bacillota</taxon>
        <taxon>Bacilli</taxon>
        <taxon>Lactobacillales</taxon>
        <taxon>Lactobacillaceae</taxon>
        <taxon>Loigolactobacillus</taxon>
    </lineage>
</organism>
<gene>
    <name evidence="1" type="ORF">FC07_GL002191</name>
</gene>
<dbReference type="Pfam" id="PF02082">
    <property type="entry name" value="Rrf2"/>
    <property type="match status" value="1"/>
</dbReference>
<accession>A0A0R1H7D6</accession>
<dbReference type="AlphaFoldDB" id="A0A0R1H7D6"/>
<proteinExistence type="predicted"/>
<dbReference type="InterPro" id="IPR036390">
    <property type="entry name" value="WH_DNA-bd_sf"/>
</dbReference>
<dbReference type="STRING" id="1423726.FC07_GL002191"/>
<dbReference type="Proteomes" id="UP000051461">
    <property type="component" value="Unassembled WGS sequence"/>
</dbReference>
<name>A0A0R1H7D6_9LACO</name>
<dbReference type="GO" id="GO:0003700">
    <property type="term" value="F:DNA-binding transcription factor activity"/>
    <property type="evidence" value="ECO:0007669"/>
    <property type="project" value="TreeGrafter"/>
</dbReference>
<keyword evidence="2" id="KW-1185">Reference proteome</keyword>
<evidence type="ECO:0000313" key="1">
    <source>
        <dbReference type="EMBL" id="KRK39876.1"/>
    </source>
</evidence>
<comment type="caution">
    <text evidence="1">The sequence shown here is derived from an EMBL/GenBank/DDBJ whole genome shotgun (WGS) entry which is preliminary data.</text>
</comment>
<evidence type="ECO:0008006" key="3">
    <source>
        <dbReference type="Google" id="ProtNLM"/>
    </source>
</evidence>
<protein>
    <recommendedName>
        <fullName evidence="3">Transcriptional regulator</fullName>
    </recommendedName>
</protein>
<dbReference type="EMBL" id="AZDA01000033">
    <property type="protein sequence ID" value="KRK39876.1"/>
    <property type="molecule type" value="Genomic_DNA"/>
</dbReference>
<dbReference type="SUPFAM" id="SSF46785">
    <property type="entry name" value="Winged helix' DNA-binding domain"/>
    <property type="match status" value="1"/>
</dbReference>
<dbReference type="Gene3D" id="1.10.10.10">
    <property type="entry name" value="Winged helix-like DNA-binding domain superfamily/Winged helix DNA-binding domain"/>
    <property type="match status" value="1"/>
</dbReference>